<feature type="signal peptide" evidence="8">
    <location>
        <begin position="1"/>
        <end position="22"/>
    </location>
</feature>
<evidence type="ECO:0000256" key="8">
    <source>
        <dbReference type="RuleBase" id="RU366073"/>
    </source>
</evidence>
<evidence type="ECO:0000313" key="11">
    <source>
        <dbReference type="EMBL" id="MFC4362172.1"/>
    </source>
</evidence>
<keyword evidence="12" id="KW-1185">Reference proteome</keyword>
<feature type="domain" description="Peptidase M4" evidence="9">
    <location>
        <begin position="134"/>
        <end position="319"/>
    </location>
</feature>
<sequence length="546" mass="58140">MKWLPTLAFGLLSCNLIATAHAATLAKGQIAHYSFQTVAGKSYEIGYSTNSTCSNSLSKSCCALLINNSASQPSGNSFDHVVAAADNSVASLVIDRTSNGTVSAAVYAIEACNYNPPSILSEANTVDTLKFGTATGQLGNDYANVPTTQVNPADGFMLRDISRRTSMAGVNGNPNTGAMSGTGEISARRIFGYWLNRDYFLADNAKDSDNHFDSSQQGELADALMNSGKVYDYWRDVLGFNSYDQNGAAMHAQTNAPYPPVAQPFCGRIYPADSLYNAFWDGSEIVFTPRDFTDIGGNYYPHSLAAALDVTAHEWGHAISDRAVNLVYQRESGALNEAYSDWMGVAVEFANGEDNWTLGEGVETIRDLANPRAFNQPDTYKGTYWKATDTIACPTPDVCFNDYCGVHTNSGVPNKMFYLLANGGTHNNVTVTGIGVDTAIKIATDALHNYWTANEDFIGARAGMEAAAANYGADAAAQVALAWQAVGVIKKEEDDSKLSRFGSTGGGGGCAAGSGSPFDPTLWLLALIAGLGLVKKRVALARKRAA</sequence>
<evidence type="ECO:0000256" key="1">
    <source>
        <dbReference type="ARBA" id="ARBA00009388"/>
    </source>
</evidence>
<dbReference type="Pfam" id="PF02868">
    <property type="entry name" value="Peptidase_M4_C"/>
    <property type="match status" value="1"/>
</dbReference>
<dbReference type="PANTHER" id="PTHR33794:SF1">
    <property type="entry name" value="BACILLOLYSIN"/>
    <property type="match status" value="1"/>
</dbReference>
<dbReference type="Gene3D" id="3.10.170.10">
    <property type="match status" value="1"/>
</dbReference>
<proteinExistence type="inferred from homology"/>
<accession>A0ABV8V5J9</accession>
<evidence type="ECO:0000256" key="5">
    <source>
        <dbReference type="ARBA" id="ARBA00022833"/>
    </source>
</evidence>
<dbReference type="EC" id="3.4.24.-" evidence="8"/>
<name>A0ABV8V5J9_9GAMM</name>
<evidence type="ECO:0000259" key="9">
    <source>
        <dbReference type="Pfam" id="PF01447"/>
    </source>
</evidence>
<dbReference type="Gene3D" id="1.10.390.10">
    <property type="entry name" value="Neutral Protease Domain 2"/>
    <property type="match status" value="1"/>
</dbReference>
<reference evidence="12" key="1">
    <citation type="journal article" date="2019" name="Int. J. Syst. Evol. Microbiol.">
        <title>The Global Catalogue of Microorganisms (GCM) 10K type strain sequencing project: providing services to taxonomists for standard genome sequencing and annotation.</title>
        <authorList>
            <consortium name="The Broad Institute Genomics Platform"/>
            <consortium name="The Broad Institute Genome Sequencing Center for Infectious Disease"/>
            <person name="Wu L."/>
            <person name="Ma J."/>
        </authorList>
    </citation>
    <scope>NUCLEOTIDE SEQUENCE [LARGE SCALE GENOMIC DNA]</scope>
    <source>
        <strain evidence="12">CECT 8570</strain>
    </source>
</reference>
<dbReference type="PANTHER" id="PTHR33794">
    <property type="entry name" value="BACILLOLYSIN"/>
    <property type="match status" value="1"/>
</dbReference>
<keyword evidence="3" id="KW-0479">Metal-binding</keyword>
<dbReference type="InterPro" id="IPR013856">
    <property type="entry name" value="Peptidase_M4_domain"/>
</dbReference>
<dbReference type="NCBIfam" id="NF033191">
    <property type="entry name" value="JDVT-CTERM"/>
    <property type="match status" value="1"/>
</dbReference>
<comment type="subcellular location">
    <subcellularLocation>
        <location evidence="8">Secreted</location>
    </subcellularLocation>
</comment>
<evidence type="ECO:0000313" key="12">
    <source>
        <dbReference type="Proteomes" id="UP001595840"/>
    </source>
</evidence>
<keyword evidence="7" id="KW-0865">Zymogen</keyword>
<feature type="chain" id="PRO_5045012133" description="Neutral metalloproteinase" evidence="8">
    <location>
        <begin position="23"/>
        <end position="546"/>
    </location>
</feature>
<comment type="function">
    <text evidence="8">Extracellular zinc metalloprotease.</text>
</comment>
<evidence type="ECO:0000256" key="6">
    <source>
        <dbReference type="ARBA" id="ARBA00023049"/>
    </source>
</evidence>
<dbReference type="InterPro" id="IPR027268">
    <property type="entry name" value="Peptidase_M4/M1_CTD_sf"/>
</dbReference>
<evidence type="ECO:0000256" key="4">
    <source>
        <dbReference type="ARBA" id="ARBA00022801"/>
    </source>
</evidence>
<dbReference type="InterPro" id="IPR001570">
    <property type="entry name" value="Peptidase_M4_C_domain"/>
</dbReference>
<organism evidence="11 12">
    <name type="scientific">Simiduia curdlanivorans</name>
    <dbReference type="NCBI Taxonomy" id="1492769"/>
    <lineage>
        <taxon>Bacteria</taxon>
        <taxon>Pseudomonadati</taxon>
        <taxon>Pseudomonadota</taxon>
        <taxon>Gammaproteobacteria</taxon>
        <taxon>Cellvibrionales</taxon>
        <taxon>Cellvibrionaceae</taxon>
        <taxon>Simiduia</taxon>
    </lineage>
</organism>
<dbReference type="EMBL" id="JBHSCX010000005">
    <property type="protein sequence ID" value="MFC4362172.1"/>
    <property type="molecule type" value="Genomic_DNA"/>
</dbReference>
<keyword evidence="2 8" id="KW-0645">Protease</keyword>
<dbReference type="SUPFAM" id="SSF55486">
    <property type="entry name" value="Metalloproteases ('zincins'), catalytic domain"/>
    <property type="match status" value="1"/>
</dbReference>
<keyword evidence="8" id="KW-0732">Signal</keyword>
<keyword evidence="6 8" id="KW-0482">Metalloprotease</keyword>
<comment type="similarity">
    <text evidence="1 8">Belongs to the peptidase M4 family.</text>
</comment>
<dbReference type="InterPro" id="IPR050728">
    <property type="entry name" value="Zinc_Metalloprotease_M4"/>
</dbReference>
<dbReference type="GO" id="GO:0016787">
    <property type="term" value="F:hydrolase activity"/>
    <property type="evidence" value="ECO:0007669"/>
    <property type="project" value="UniProtKB-KW"/>
</dbReference>
<dbReference type="PRINTS" id="PR00730">
    <property type="entry name" value="THERMOLYSIN"/>
</dbReference>
<keyword evidence="8" id="KW-0964">Secreted</keyword>
<keyword evidence="4 8" id="KW-0378">Hydrolase</keyword>
<comment type="caution">
    <text evidence="11">The sequence shown here is derived from an EMBL/GenBank/DDBJ whole genome shotgun (WGS) entry which is preliminary data.</text>
</comment>
<evidence type="ECO:0000256" key="2">
    <source>
        <dbReference type="ARBA" id="ARBA00022670"/>
    </source>
</evidence>
<keyword evidence="5 8" id="KW-0862">Zinc</keyword>
<feature type="domain" description="Peptidase M4 C-terminal" evidence="10">
    <location>
        <begin position="325"/>
        <end position="488"/>
    </location>
</feature>
<comment type="cofactor">
    <cofactor evidence="8">
        <name>Zn(2+)</name>
        <dbReference type="ChEBI" id="CHEBI:29105"/>
    </cofactor>
</comment>
<evidence type="ECO:0000256" key="3">
    <source>
        <dbReference type="ARBA" id="ARBA00022723"/>
    </source>
</evidence>
<evidence type="ECO:0000259" key="10">
    <source>
        <dbReference type="Pfam" id="PF02868"/>
    </source>
</evidence>
<dbReference type="InterPro" id="IPR023612">
    <property type="entry name" value="Peptidase_M4"/>
</dbReference>
<evidence type="ECO:0000256" key="7">
    <source>
        <dbReference type="ARBA" id="ARBA00023145"/>
    </source>
</evidence>
<dbReference type="Pfam" id="PF01447">
    <property type="entry name" value="Peptidase_M4"/>
    <property type="match status" value="1"/>
</dbReference>
<dbReference type="Proteomes" id="UP001595840">
    <property type="component" value="Unassembled WGS sequence"/>
</dbReference>
<gene>
    <name evidence="11" type="ORF">ACFOX3_07660</name>
</gene>
<dbReference type="RefSeq" id="WP_290265620.1">
    <property type="nucleotide sequence ID" value="NZ_JAUFQG010000006.1"/>
</dbReference>
<dbReference type="CDD" id="cd09597">
    <property type="entry name" value="M4_TLP"/>
    <property type="match status" value="1"/>
</dbReference>
<protein>
    <recommendedName>
        <fullName evidence="8">Neutral metalloproteinase</fullName>
        <ecNumber evidence="8">3.4.24.-</ecNumber>
    </recommendedName>
</protein>